<proteinExistence type="predicted"/>
<keyword evidence="2" id="KW-1185">Reference proteome</keyword>
<dbReference type="OrthoDB" id="10252231at2759"/>
<accession>A0A9Q1JTB7</accession>
<comment type="caution">
    <text evidence="1">The sequence shown here is derived from an EMBL/GenBank/DDBJ whole genome shotgun (WGS) entry which is preliminary data.</text>
</comment>
<dbReference type="AlphaFoldDB" id="A0A9Q1JTB7"/>
<dbReference type="Proteomes" id="UP001153076">
    <property type="component" value="Unassembled WGS sequence"/>
</dbReference>
<dbReference type="EMBL" id="JAKOGI010000771">
    <property type="protein sequence ID" value="KAJ8430673.1"/>
    <property type="molecule type" value="Genomic_DNA"/>
</dbReference>
<reference evidence="1" key="1">
    <citation type="submission" date="2022-04" db="EMBL/GenBank/DDBJ databases">
        <title>Carnegiea gigantea Genome sequencing and assembly v2.</title>
        <authorList>
            <person name="Copetti D."/>
            <person name="Sanderson M.J."/>
            <person name="Burquez A."/>
            <person name="Wojciechowski M.F."/>
        </authorList>
    </citation>
    <scope>NUCLEOTIDE SEQUENCE</scope>
    <source>
        <strain evidence="1">SGP5-SGP5p</strain>
        <tissue evidence="1">Aerial part</tissue>
    </source>
</reference>
<sequence>MSRCLITLGGTGSAIEKRGRARLAKTDQTSGHGCGSCNCRDYSPGNELGLELVDFWDPLGGSLLRKSSNLAINSSITSASSIEEVERLVAFSSVTIFTSFLGSKSGTITLLTASANFSEDLIQSGIGMPKVSARNTDAAITKFRWPGSSTENCSGRGKRFGADQNGAPVLVTASSGNVFSQGVPQILIEPKSSNGQYCGGRNAQYTWVLVSLGLHDFEGLQYEDKDSLMLQPKQQLWIWPVQCSNHGKEIVGSGYSHQSKVFQELTPQSTRTNNKHFCIFKFLLKLGSKDRNLCIISAVQRPQVTWIQGLCGKGFHRVKVEKLQTNREDIDIRNHWSYVRKDNKE</sequence>
<name>A0A9Q1JTB7_9CARY</name>
<organism evidence="1 2">
    <name type="scientific">Carnegiea gigantea</name>
    <dbReference type="NCBI Taxonomy" id="171969"/>
    <lineage>
        <taxon>Eukaryota</taxon>
        <taxon>Viridiplantae</taxon>
        <taxon>Streptophyta</taxon>
        <taxon>Embryophyta</taxon>
        <taxon>Tracheophyta</taxon>
        <taxon>Spermatophyta</taxon>
        <taxon>Magnoliopsida</taxon>
        <taxon>eudicotyledons</taxon>
        <taxon>Gunneridae</taxon>
        <taxon>Pentapetalae</taxon>
        <taxon>Caryophyllales</taxon>
        <taxon>Cactineae</taxon>
        <taxon>Cactaceae</taxon>
        <taxon>Cactoideae</taxon>
        <taxon>Echinocereeae</taxon>
        <taxon>Carnegiea</taxon>
    </lineage>
</organism>
<gene>
    <name evidence="1" type="ORF">Cgig2_033829</name>
</gene>
<protein>
    <submittedName>
        <fullName evidence="1">Uncharacterized protein</fullName>
    </submittedName>
</protein>
<evidence type="ECO:0000313" key="2">
    <source>
        <dbReference type="Proteomes" id="UP001153076"/>
    </source>
</evidence>
<evidence type="ECO:0000313" key="1">
    <source>
        <dbReference type="EMBL" id="KAJ8430673.1"/>
    </source>
</evidence>